<keyword evidence="6" id="KW-0547">Nucleotide-binding</keyword>
<dbReference type="RefSeq" id="WP_166550443.1">
    <property type="nucleotide sequence ID" value="NZ_JASHIE010000014.1"/>
</dbReference>
<dbReference type="PANTHER" id="PTHR11587:SF2">
    <property type="entry name" value="ARGININOSUCCINATE SYNTHASE"/>
    <property type="match status" value="1"/>
</dbReference>
<protein>
    <recommendedName>
        <fullName evidence="2">argininosuccinate synthase</fullName>
        <ecNumber evidence="2">6.3.4.5</ecNumber>
    </recommendedName>
</protein>
<dbReference type="EC" id="6.3.4.5" evidence="2"/>
<keyword evidence="4 10" id="KW-0436">Ligase</keyword>
<dbReference type="GO" id="GO:0004055">
    <property type="term" value="F:argininosuccinate synthase activity"/>
    <property type="evidence" value="ECO:0007669"/>
    <property type="project" value="UniProtKB-EC"/>
</dbReference>
<keyword evidence="7" id="KW-0067">ATP-binding</keyword>
<evidence type="ECO:0000259" key="8">
    <source>
        <dbReference type="Pfam" id="PF00764"/>
    </source>
</evidence>
<dbReference type="Gene3D" id="3.40.50.620">
    <property type="entry name" value="HUPs"/>
    <property type="match status" value="1"/>
</dbReference>
<dbReference type="CDD" id="cd01999">
    <property type="entry name" value="ASS"/>
    <property type="match status" value="1"/>
</dbReference>
<evidence type="ECO:0000256" key="2">
    <source>
        <dbReference type="ARBA" id="ARBA00012286"/>
    </source>
</evidence>
<comment type="pathway">
    <text evidence="1">Amino-acid biosynthesis; L-arginine biosynthesis; L-arginine from L-ornithine and carbamoyl phosphate: step 2/3.</text>
</comment>
<gene>
    <name evidence="10" type="primary">argG</name>
    <name evidence="10" type="ORF">QM481_19285</name>
</gene>
<dbReference type="SUPFAM" id="SSF69864">
    <property type="entry name" value="Argininosuccinate synthetase, C-terminal domain"/>
    <property type="match status" value="1"/>
</dbReference>
<evidence type="ECO:0000313" key="10">
    <source>
        <dbReference type="EMBL" id="MDI9876692.1"/>
    </source>
</evidence>
<accession>A0ABT6Z6C6</accession>
<proteinExistence type="predicted"/>
<dbReference type="PANTHER" id="PTHR11587">
    <property type="entry name" value="ARGININOSUCCINATE SYNTHASE"/>
    <property type="match status" value="1"/>
</dbReference>
<dbReference type="InterPro" id="IPR001518">
    <property type="entry name" value="Arginosuc_synth"/>
</dbReference>
<evidence type="ECO:0000259" key="9">
    <source>
        <dbReference type="Pfam" id="PF20979"/>
    </source>
</evidence>
<evidence type="ECO:0000256" key="1">
    <source>
        <dbReference type="ARBA" id="ARBA00004967"/>
    </source>
</evidence>
<dbReference type="Proteomes" id="UP001225761">
    <property type="component" value="Unassembled WGS sequence"/>
</dbReference>
<keyword evidence="11" id="KW-1185">Reference proteome</keyword>
<name>A0ABT6Z6C6_9BACT</name>
<dbReference type="InterPro" id="IPR048267">
    <property type="entry name" value="Arginosuc_syn_N"/>
</dbReference>
<evidence type="ECO:0000256" key="3">
    <source>
        <dbReference type="ARBA" id="ARBA00022571"/>
    </source>
</evidence>
<dbReference type="Pfam" id="PF20979">
    <property type="entry name" value="Arginosuc_syn_C"/>
    <property type="match status" value="1"/>
</dbReference>
<dbReference type="Pfam" id="PF00764">
    <property type="entry name" value="Arginosuc_synth"/>
    <property type="match status" value="1"/>
</dbReference>
<dbReference type="InterPro" id="IPR048268">
    <property type="entry name" value="Arginosuc_syn_C"/>
</dbReference>
<evidence type="ECO:0000256" key="6">
    <source>
        <dbReference type="ARBA" id="ARBA00022741"/>
    </source>
</evidence>
<feature type="domain" description="Arginosuccinate synthase-like N-terminal" evidence="8">
    <location>
        <begin position="5"/>
        <end position="166"/>
    </location>
</feature>
<comment type="caution">
    <text evidence="10">The sequence shown here is derived from an EMBL/GenBank/DDBJ whole genome shotgun (WGS) entry which is preliminary data.</text>
</comment>
<evidence type="ECO:0000256" key="5">
    <source>
        <dbReference type="ARBA" id="ARBA00022605"/>
    </source>
</evidence>
<feature type="domain" description="Arginosuccinate synthase C-terminal" evidence="9">
    <location>
        <begin position="175"/>
        <end position="388"/>
    </location>
</feature>
<keyword evidence="3" id="KW-0055">Arginine biosynthesis</keyword>
<reference evidence="10 11" key="1">
    <citation type="submission" date="2023-05" db="EMBL/GenBank/DDBJ databases">
        <title>Novel species of genus Flectobacillus isolated from stream in China.</title>
        <authorList>
            <person name="Lu H."/>
        </authorList>
    </citation>
    <scope>NUCLEOTIDE SEQUENCE [LARGE SCALE GENOMIC DNA]</scope>
    <source>
        <strain evidence="10 11">LFS242W</strain>
    </source>
</reference>
<evidence type="ECO:0000256" key="7">
    <source>
        <dbReference type="ARBA" id="ARBA00022840"/>
    </source>
</evidence>
<dbReference type="InterPro" id="IPR018223">
    <property type="entry name" value="Arginosuc_synth_CS"/>
</dbReference>
<evidence type="ECO:0000256" key="4">
    <source>
        <dbReference type="ARBA" id="ARBA00022598"/>
    </source>
</evidence>
<dbReference type="Gene3D" id="3.90.1260.10">
    <property type="entry name" value="Argininosuccinate synthetase, chain A, domain 2"/>
    <property type="match status" value="1"/>
</dbReference>
<dbReference type="InterPro" id="IPR024074">
    <property type="entry name" value="AS_cat/multimer_dom_body"/>
</dbReference>
<dbReference type="PROSITE" id="PS00564">
    <property type="entry name" value="ARGININOSUCCIN_SYN_1"/>
    <property type="match status" value="1"/>
</dbReference>
<evidence type="ECO:0000313" key="11">
    <source>
        <dbReference type="Proteomes" id="UP001225761"/>
    </source>
</evidence>
<dbReference type="EMBL" id="JASHIE010000014">
    <property type="protein sequence ID" value="MDI9876692.1"/>
    <property type="molecule type" value="Genomic_DNA"/>
</dbReference>
<organism evidence="10 11">
    <name type="scientific">Flectobacillus rivi</name>
    <dbReference type="NCBI Taxonomy" id="2984209"/>
    <lineage>
        <taxon>Bacteria</taxon>
        <taxon>Pseudomonadati</taxon>
        <taxon>Bacteroidota</taxon>
        <taxon>Cytophagia</taxon>
        <taxon>Cytophagales</taxon>
        <taxon>Flectobacillaceae</taxon>
        <taxon>Flectobacillus</taxon>
    </lineage>
</organism>
<dbReference type="InterPro" id="IPR014729">
    <property type="entry name" value="Rossmann-like_a/b/a_fold"/>
</dbReference>
<keyword evidence="5" id="KW-0028">Amino-acid biosynthesis</keyword>
<sequence length="400" mass="44409">MSKPKVLLAFSGGLDTSFCVKYLSEDRGYEVHSALVNTGGFSAEELKDIEEKAYGLGVVSHVTLDVVEKYYNDCIRYMVFGNVLKNNTYPLSVSAERVFQATAVAEYANQIGAKAIAHGSTGAGNDQVRFDVVFRILSPEVEIITPIRDLKLSREAEIEYLKEKGVVREWHKAAYSINKGLWGTSVGGKETLTSNGYLPEEAWPTQVTKSGEETVKLHFEKGELVGLNGETLSPVEAIVKLNEIAAPYGIGRDIHVGDTIIGIKGRVGFEAAAPLLIIKAHHLLEKHTLTKQQLYWKQNIAEMYGTMLHEGQFLEPVMRNFETFLADTQDNVSGVVEIHLAPYRYFVVGIESQYDLMSSVFGSYGEMNNAWTGDDVRGFSKIVSNQTMIHRKVTDLAQQQ</sequence>
<dbReference type="SUPFAM" id="SSF52402">
    <property type="entry name" value="Adenine nucleotide alpha hydrolases-like"/>
    <property type="match status" value="1"/>
</dbReference>
<dbReference type="NCBIfam" id="TIGR00032">
    <property type="entry name" value="argG"/>
    <property type="match status" value="1"/>
</dbReference>
<dbReference type="InterPro" id="IPR023434">
    <property type="entry name" value="Arginosuc_synth_type_1_subfam"/>
</dbReference>